<proteinExistence type="predicted"/>
<dbReference type="GO" id="GO:0006780">
    <property type="term" value="P:uroporphyrinogen III biosynthetic process"/>
    <property type="evidence" value="ECO:0007669"/>
    <property type="project" value="InterPro"/>
</dbReference>
<dbReference type="PANTHER" id="PTHR12390:SF0">
    <property type="entry name" value="UROPORPHYRINOGEN-III SYNTHASE"/>
    <property type="match status" value="1"/>
</dbReference>
<gene>
    <name evidence="2" type="ORF">OCK74_00945</name>
</gene>
<reference evidence="2" key="2">
    <citation type="submission" date="2023-04" db="EMBL/GenBank/DDBJ databases">
        <title>Paracnuella aquatica gen. nov., sp. nov., a member of the family Chitinophagaceae isolated from a hot spring.</title>
        <authorList>
            <person name="Wang C."/>
        </authorList>
    </citation>
    <scope>NUCLEOTIDE SEQUENCE</scope>
    <source>
        <strain evidence="2">LB-8</strain>
    </source>
</reference>
<dbReference type="Pfam" id="PF02602">
    <property type="entry name" value="HEM4"/>
    <property type="match status" value="1"/>
</dbReference>
<evidence type="ECO:0000259" key="1">
    <source>
        <dbReference type="Pfam" id="PF02602"/>
    </source>
</evidence>
<dbReference type="Gene3D" id="3.40.50.10090">
    <property type="match status" value="2"/>
</dbReference>
<accession>A0A9X2XU19</accession>
<dbReference type="EMBL" id="JAOTIF010000001">
    <property type="protein sequence ID" value="MCU7547653.1"/>
    <property type="molecule type" value="Genomic_DNA"/>
</dbReference>
<dbReference type="PANTHER" id="PTHR12390">
    <property type="entry name" value="UROPORPHYRINOGEN III SYNTHASE"/>
    <property type="match status" value="1"/>
</dbReference>
<protein>
    <submittedName>
        <fullName evidence="2">Uroporphyrinogen-III synthase</fullName>
    </submittedName>
</protein>
<sequence length="224" mass="24557">MSTRPLDAQLIKEAALMGVSIECQSFIETQPIVSQDQQLLIKELARTPLTVVITSMNAVEAIKDHTGTEINWEIYSIGNTTRQLIESVWGTGKVKGTAENASALADVIIYRGVKEVVFFCGEQRREELPLKLKEQGISIKEMVVYRTIETAKPVSKKYDGVLFFSPSAVNSFFSYNQPASCGVAFAIGSTTASALKAKGCDSIVSADTPGKEDLVKKMLAYFRF</sequence>
<evidence type="ECO:0000313" key="2">
    <source>
        <dbReference type="EMBL" id="MCU7547653.1"/>
    </source>
</evidence>
<comment type="caution">
    <text evidence="2">The sequence shown here is derived from an EMBL/GenBank/DDBJ whole genome shotgun (WGS) entry which is preliminary data.</text>
</comment>
<dbReference type="Proteomes" id="UP001155483">
    <property type="component" value="Unassembled WGS sequence"/>
</dbReference>
<dbReference type="InterPro" id="IPR036108">
    <property type="entry name" value="4pyrrol_syn_uPrphyn_synt_sf"/>
</dbReference>
<reference evidence="2" key="1">
    <citation type="submission" date="2022-09" db="EMBL/GenBank/DDBJ databases">
        <authorList>
            <person name="Yuan C."/>
            <person name="Ke Z."/>
        </authorList>
    </citation>
    <scope>NUCLEOTIDE SEQUENCE</scope>
    <source>
        <strain evidence="2">LB-8</strain>
    </source>
</reference>
<dbReference type="SUPFAM" id="SSF69618">
    <property type="entry name" value="HemD-like"/>
    <property type="match status" value="1"/>
</dbReference>
<dbReference type="InterPro" id="IPR039793">
    <property type="entry name" value="UROS/Hem4"/>
</dbReference>
<dbReference type="AlphaFoldDB" id="A0A9X2XU19"/>
<dbReference type="InterPro" id="IPR003754">
    <property type="entry name" value="4pyrrol_synth_uPrphyn_synth"/>
</dbReference>
<keyword evidence="3" id="KW-1185">Reference proteome</keyword>
<dbReference type="RefSeq" id="WP_279295099.1">
    <property type="nucleotide sequence ID" value="NZ_JAOTIF010000001.1"/>
</dbReference>
<dbReference type="GO" id="GO:0004852">
    <property type="term" value="F:uroporphyrinogen-III synthase activity"/>
    <property type="evidence" value="ECO:0007669"/>
    <property type="project" value="InterPro"/>
</dbReference>
<name>A0A9X2XU19_9BACT</name>
<dbReference type="CDD" id="cd06578">
    <property type="entry name" value="HemD"/>
    <property type="match status" value="1"/>
</dbReference>
<feature type="domain" description="Tetrapyrrole biosynthesis uroporphyrinogen III synthase" evidence="1">
    <location>
        <begin position="17"/>
        <end position="215"/>
    </location>
</feature>
<evidence type="ECO:0000313" key="3">
    <source>
        <dbReference type="Proteomes" id="UP001155483"/>
    </source>
</evidence>
<dbReference type="GO" id="GO:0005829">
    <property type="term" value="C:cytosol"/>
    <property type="evidence" value="ECO:0007669"/>
    <property type="project" value="TreeGrafter"/>
</dbReference>
<organism evidence="2 3">
    <name type="scientific">Paraflavisolibacter caeni</name>
    <dbReference type="NCBI Taxonomy" id="2982496"/>
    <lineage>
        <taxon>Bacteria</taxon>
        <taxon>Pseudomonadati</taxon>
        <taxon>Bacteroidota</taxon>
        <taxon>Chitinophagia</taxon>
        <taxon>Chitinophagales</taxon>
        <taxon>Chitinophagaceae</taxon>
        <taxon>Paraflavisolibacter</taxon>
    </lineage>
</organism>